<dbReference type="Gene3D" id="3.90.1150.30">
    <property type="match status" value="1"/>
</dbReference>
<dbReference type="Pfam" id="PF04237">
    <property type="entry name" value="YjbR"/>
    <property type="match status" value="1"/>
</dbReference>
<evidence type="ECO:0000313" key="1">
    <source>
        <dbReference type="EMBL" id="OKL41257.1"/>
    </source>
</evidence>
<keyword evidence="2" id="KW-1185">Reference proteome</keyword>
<protein>
    <recommendedName>
        <fullName evidence="3">MmcQ/YjbR family DNA-binding protein</fullName>
    </recommendedName>
</protein>
<dbReference type="PANTHER" id="PTHR35145:SF1">
    <property type="entry name" value="CYTOPLASMIC PROTEIN"/>
    <property type="match status" value="1"/>
</dbReference>
<dbReference type="OrthoDB" id="9789813at2"/>
<dbReference type="EMBL" id="LVWA01000004">
    <property type="protein sequence ID" value="OKL41257.1"/>
    <property type="molecule type" value="Genomic_DNA"/>
</dbReference>
<name>A0A1Q5PGA9_9BACT</name>
<accession>A0A1Q5PGA9</accession>
<gene>
    <name evidence="1" type="ORF">A3841_13665</name>
</gene>
<dbReference type="AlphaFoldDB" id="A0A1Q5PGA9"/>
<dbReference type="InterPro" id="IPR058532">
    <property type="entry name" value="YjbR/MT2646/Rv2570-like"/>
</dbReference>
<dbReference type="STRING" id="1797110.A3841_13665"/>
<evidence type="ECO:0008006" key="3">
    <source>
        <dbReference type="Google" id="ProtNLM"/>
    </source>
</evidence>
<proteinExistence type="predicted"/>
<comment type="caution">
    <text evidence="1">The sequence shown here is derived from an EMBL/GenBank/DDBJ whole genome shotgun (WGS) entry which is preliminary data.</text>
</comment>
<dbReference type="Proteomes" id="UP000186551">
    <property type="component" value="Unassembled WGS sequence"/>
</dbReference>
<dbReference type="RefSeq" id="WP_073851873.1">
    <property type="nucleotide sequence ID" value="NZ_LVWA01000004.1"/>
</dbReference>
<reference evidence="1 2" key="1">
    <citation type="submission" date="2016-03" db="EMBL/GenBank/DDBJ databases">
        <title>Genome sequence of Pontibacter sp. nov., of the family cytophagaceae, isolated from marine sediment of the Yellow Sea, China.</title>
        <authorList>
            <person name="Zhang G."/>
            <person name="Zhang R."/>
        </authorList>
    </citation>
    <scope>NUCLEOTIDE SEQUENCE [LARGE SCALE GENOMIC DNA]</scope>
    <source>
        <strain evidence="1 2">S10-8</strain>
    </source>
</reference>
<evidence type="ECO:0000313" key="2">
    <source>
        <dbReference type="Proteomes" id="UP000186551"/>
    </source>
</evidence>
<sequence>MMIEDLQQLCRQLPGVTESIKWEHDLCFCVADKMFLVVGLDKAPVSASFKVAAEEFEEMSSRPGFSPAPYLARYKWVALDDIGRLAPQEWEQRVRASYALVAGKLPKKVRQGLGLEA</sequence>
<dbReference type="SUPFAM" id="SSF142906">
    <property type="entry name" value="YjbR-like"/>
    <property type="match status" value="1"/>
</dbReference>
<organism evidence="1 2">
    <name type="scientific">Pontibacter flavimaris</name>
    <dbReference type="NCBI Taxonomy" id="1797110"/>
    <lineage>
        <taxon>Bacteria</taxon>
        <taxon>Pseudomonadati</taxon>
        <taxon>Bacteroidota</taxon>
        <taxon>Cytophagia</taxon>
        <taxon>Cytophagales</taxon>
        <taxon>Hymenobacteraceae</taxon>
        <taxon>Pontibacter</taxon>
    </lineage>
</organism>
<dbReference type="PANTHER" id="PTHR35145">
    <property type="entry name" value="CYTOPLASMIC PROTEIN-RELATED"/>
    <property type="match status" value="1"/>
</dbReference>
<dbReference type="InterPro" id="IPR038056">
    <property type="entry name" value="YjbR-like_sf"/>
</dbReference>
<dbReference type="InterPro" id="IPR007351">
    <property type="entry name" value="YjbR"/>
</dbReference>